<dbReference type="InterPro" id="IPR049452">
    <property type="entry name" value="Anoctamin_TM"/>
</dbReference>
<dbReference type="GO" id="GO:0032541">
    <property type="term" value="C:cortical endoplasmic reticulum"/>
    <property type="evidence" value="ECO:0007669"/>
    <property type="project" value="TreeGrafter"/>
</dbReference>
<feature type="transmembrane region" description="Helical" evidence="6">
    <location>
        <begin position="534"/>
        <end position="561"/>
    </location>
</feature>
<name>A0AAD5SQ58_9FUNG</name>
<dbReference type="Proteomes" id="UP001211907">
    <property type="component" value="Unassembled WGS sequence"/>
</dbReference>
<feature type="domain" description="Anoctamin transmembrane" evidence="7">
    <location>
        <begin position="524"/>
        <end position="785"/>
    </location>
</feature>
<dbReference type="EMBL" id="JADGJH010003728">
    <property type="protein sequence ID" value="KAJ3089152.1"/>
    <property type="molecule type" value="Genomic_DNA"/>
</dbReference>
<feature type="region of interest" description="Disordered" evidence="5">
    <location>
        <begin position="118"/>
        <end position="139"/>
    </location>
</feature>
<dbReference type="InterPro" id="IPR007632">
    <property type="entry name" value="Anoctamin"/>
</dbReference>
<evidence type="ECO:0000256" key="2">
    <source>
        <dbReference type="ARBA" id="ARBA00022692"/>
    </source>
</evidence>
<gene>
    <name evidence="8" type="ORF">HK100_007839</name>
</gene>
<keyword evidence="9" id="KW-1185">Reference proteome</keyword>
<dbReference type="GO" id="GO:0005254">
    <property type="term" value="F:chloride channel activity"/>
    <property type="evidence" value="ECO:0007669"/>
    <property type="project" value="TreeGrafter"/>
</dbReference>
<feature type="compositionally biased region" description="Polar residues" evidence="5">
    <location>
        <begin position="1"/>
        <end position="21"/>
    </location>
</feature>
<evidence type="ECO:0000313" key="9">
    <source>
        <dbReference type="Proteomes" id="UP001211907"/>
    </source>
</evidence>
<evidence type="ECO:0000256" key="3">
    <source>
        <dbReference type="ARBA" id="ARBA00022989"/>
    </source>
</evidence>
<evidence type="ECO:0000256" key="4">
    <source>
        <dbReference type="ARBA" id="ARBA00023136"/>
    </source>
</evidence>
<keyword evidence="3 6" id="KW-1133">Transmembrane helix</keyword>
<keyword evidence="2 6" id="KW-0812">Transmembrane</keyword>
<feature type="compositionally biased region" description="Basic and acidic residues" evidence="5">
    <location>
        <begin position="126"/>
        <end position="139"/>
    </location>
</feature>
<dbReference type="PANTHER" id="PTHR12308:SF73">
    <property type="entry name" value="ANOCTAMIN"/>
    <property type="match status" value="1"/>
</dbReference>
<evidence type="ECO:0000256" key="6">
    <source>
        <dbReference type="SAM" id="Phobius"/>
    </source>
</evidence>
<feature type="transmembrane region" description="Helical" evidence="6">
    <location>
        <begin position="658"/>
        <end position="682"/>
    </location>
</feature>
<evidence type="ECO:0000256" key="5">
    <source>
        <dbReference type="SAM" id="MobiDB-lite"/>
    </source>
</evidence>
<comment type="subcellular location">
    <subcellularLocation>
        <location evidence="1">Membrane</location>
        <topology evidence="1">Multi-pass membrane protein</topology>
    </subcellularLocation>
</comment>
<comment type="caution">
    <text evidence="8">The sequence shown here is derived from an EMBL/GenBank/DDBJ whole genome shotgun (WGS) entry which is preliminary data.</text>
</comment>
<dbReference type="AlphaFoldDB" id="A0AAD5SQ58"/>
<proteinExistence type="predicted"/>
<feature type="region of interest" description="Disordered" evidence="5">
    <location>
        <begin position="1"/>
        <end position="24"/>
    </location>
</feature>
<evidence type="ECO:0000313" key="8">
    <source>
        <dbReference type="EMBL" id="KAJ3089152.1"/>
    </source>
</evidence>
<organism evidence="8 9">
    <name type="scientific">Physocladia obscura</name>
    <dbReference type="NCBI Taxonomy" id="109957"/>
    <lineage>
        <taxon>Eukaryota</taxon>
        <taxon>Fungi</taxon>
        <taxon>Fungi incertae sedis</taxon>
        <taxon>Chytridiomycota</taxon>
        <taxon>Chytridiomycota incertae sedis</taxon>
        <taxon>Chytridiomycetes</taxon>
        <taxon>Chytridiales</taxon>
        <taxon>Chytriomycetaceae</taxon>
        <taxon>Physocladia</taxon>
    </lineage>
</organism>
<reference evidence="8" key="1">
    <citation type="submission" date="2020-05" db="EMBL/GenBank/DDBJ databases">
        <title>Phylogenomic resolution of chytrid fungi.</title>
        <authorList>
            <person name="Stajich J.E."/>
            <person name="Amses K."/>
            <person name="Simmons R."/>
            <person name="Seto K."/>
            <person name="Myers J."/>
            <person name="Bonds A."/>
            <person name="Quandt C.A."/>
            <person name="Barry K."/>
            <person name="Liu P."/>
            <person name="Grigoriev I."/>
            <person name="Longcore J.E."/>
            <person name="James T.Y."/>
        </authorList>
    </citation>
    <scope>NUCLEOTIDE SEQUENCE</scope>
    <source>
        <strain evidence="8">JEL0513</strain>
    </source>
</reference>
<dbReference type="Pfam" id="PF04547">
    <property type="entry name" value="Anoctamin"/>
    <property type="match status" value="1"/>
</dbReference>
<feature type="transmembrane region" description="Helical" evidence="6">
    <location>
        <begin position="581"/>
        <end position="601"/>
    </location>
</feature>
<feature type="non-terminal residue" evidence="8">
    <location>
        <position position="1"/>
    </location>
</feature>
<evidence type="ECO:0000259" key="7">
    <source>
        <dbReference type="Pfam" id="PF04547"/>
    </source>
</evidence>
<dbReference type="PANTHER" id="PTHR12308">
    <property type="entry name" value="ANOCTAMIN"/>
    <property type="match status" value="1"/>
</dbReference>
<sequence length="788" mass="89804">MEEETGSSQCSAPHAQQSLSQRPPRVHPLVAVGNYSDNSLSTNALKITYRNGHGNLKRTFLLSRSDAELWDTIDRWRAEIFAKRPPPQTVRKLTETAGPSRRVSQRPSLFNFLNSGAAVPHQQQQHHQEENLNETEVDKPKIPSLDLAFNDFSETPYSDAVLQAFFSSYDSDSDSDSEIDVNDETSFESLSGIVSRRLSVDSFVISVGDSKNGGPSQLTALKSKSNIPHPPVLQPNINIWRPYKYKEFRPPRSHSKLTWDMVITYSISEPDSFIVKKFTENNRHEQWNIRNRGDKDLKIQVFEKITARREQFLAKLLNMRMVIMVQQGKLKHERILKILCPFETMAAEAEAIELKKTLKSGLVKLTSKFESDLVSVENNDVQSNHGHVDAISDEPTHPYLLYKTQKTLDSFYSLFGPPDVDADKHSDIFRVKFLKNFEGGYEICLPAVKSLLTRKTISVPTLIESGCLTDYFPQHDSHYNIPPLDSPSRQKYHVCVRYHLYQSFISSWKNPVSFISWNPSEEFRFYYGEKIAMYVAWFCFYTKFLWFPTVFGITTFCYGLYEASKNFTTYGNGLLVTFDNSMTPFFAVSISIWATISLEFWGRHQITLAHIWNVSGFQRGEQIRPQWRYSRKLTKENPITQINEPIDRFPTVRRLGTLLLVVICIAINCAIVGAVIIFRAWATATWSGGILSVTSAETYAIFEWLAKILTNFDNYRTESGFQDGVVKAVLSVGSSGSDVIVGRYNASCETFLGTQSCMIELMMQMVVTFTGILFSNMLKDFVVPRVLS</sequence>
<protein>
    <recommendedName>
        <fullName evidence="7">Anoctamin transmembrane domain-containing protein</fullName>
    </recommendedName>
</protein>
<keyword evidence="4 6" id="KW-0472">Membrane</keyword>
<accession>A0AAD5SQ58</accession>
<dbReference type="GO" id="GO:0016020">
    <property type="term" value="C:membrane"/>
    <property type="evidence" value="ECO:0007669"/>
    <property type="project" value="UniProtKB-SubCell"/>
</dbReference>
<evidence type="ECO:0000256" key="1">
    <source>
        <dbReference type="ARBA" id="ARBA00004141"/>
    </source>
</evidence>